<feature type="region of interest" description="Disordered" evidence="3">
    <location>
        <begin position="1"/>
        <end position="22"/>
    </location>
</feature>
<feature type="domain" description="Aldehyde dehydrogenase" evidence="4">
    <location>
        <begin position="56"/>
        <end position="514"/>
    </location>
</feature>
<proteinExistence type="inferred from homology"/>
<organism evidence="5 6">
    <name type="scientific">Sphaerisporangium album</name>
    <dbReference type="NCBI Taxonomy" id="509200"/>
    <lineage>
        <taxon>Bacteria</taxon>
        <taxon>Bacillati</taxon>
        <taxon>Actinomycetota</taxon>
        <taxon>Actinomycetes</taxon>
        <taxon>Streptosporangiales</taxon>
        <taxon>Streptosporangiaceae</taxon>
        <taxon>Sphaerisporangium</taxon>
    </lineage>
</organism>
<evidence type="ECO:0000256" key="1">
    <source>
        <dbReference type="ARBA" id="ARBA00009986"/>
    </source>
</evidence>
<protein>
    <submittedName>
        <fullName evidence="5">Aldehyde dehydrogenase</fullName>
    </submittedName>
</protein>
<gene>
    <name evidence="5" type="ORF">DQ384_08920</name>
</gene>
<dbReference type="Gene3D" id="3.40.605.10">
    <property type="entry name" value="Aldehyde Dehydrogenase, Chain A, domain 1"/>
    <property type="match status" value="1"/>
</dbReference>
<evidence type="ECO:0000256" key="2">
    <source>
        <dbReference type="ARBA" id="ARBA00023002"/>
    </source>
</evidence>
<dbReference type="GO" id="GO:0016620">
    <property type="term" value="F:oxidoreductase activity, acting on the aldehyde or oxo group of donors, NAD or NADP as acceptor"/>
    <property type="evidence" value="ECO:0007669"/>
    <property type="project" value="InterPro"/>
</dbReference>
<dbReference type="EMBL" id="QOIL01000004">
    <property type="protein sequence ID" value="RCG31667.1"/>
    <property type="molecule type" value="Genomic_DNA"/>
</dbReference>
<sequence>MTTAELHEDHNDHDHHRDTAHRGLTPLLDRAIVSSGEGPPVLGSLVGGVAVAPEGEGTARISPATGGIAFRVGGGSLSVVEAAVARARAAFDTGTWGRASGRDRARVLARTALLIEEHAAELADLLVLETGKPIREARGEVAAAANAFEYFGGLARDLNGRTVRDIGDSVFAFTVREPAGVAALIVPWNFPLGILGQKLPPALAAGCSVVVKPSPLTPLTSLAAVSLLLEAGLEPDAISVVLGEGPAGAALVAHRDVDVVSFTGSTATGRHIAAHAGSQRLKRVALEAGGKTPVLVTAHADLDEVVEGLTFAAFFNQGQVCVAGSRILADAAVAGELGERLAGRAARLVLGDPWSESTQMGPLVSQQHFDGVFAAIETSRAEGVRVLSGGRRPEPGGTRARPFLDPTVLWTDDDHSTAAREELFGPVTVVQPYSSLDEAVERANASAYGLAASVWSNDVREAMDLTLRLRTGTVWINGSTDAFPEIPLGGRRDSGYNAEFGREGMEFFTESKTVQINRAGRKDWYTA</sequence>
<dbReference type="InterPro" id="IPR015590">
    <property type="entry name" value="Aldehyde_DH_dom"/>
</dbReference>
<dbReference type="InterPro" id="IPR016160">
    <property type="entry name" value="Ald_DH_CS_CYS"/>
</dbReference>
<dbReference type="Pfam" id="PF00171">
    <property type="entry name" value="Aldedh"/>
    <property type="match status" value="1"/>
</dbReference>
<evidence type="ECO:0000256" key="3">
    <source>
        <dbReference type="SAM" id="MobiDB-lite"/>
    </source>
</evidence>
<dbReference type="InterPro" id="IPR016163">
    <property type="entry name" value="Ald_DH_C"/>
</dbReference>
<dbReference type="PANTHER" id="PTHR11699">
    <property type="entry name" value="ALDEHYDE DEHYDROGENASE-RELATED"/>
    <property type="match status" value="1"/>
</dbReference>
<dbReference type="OrthoDB" id="6882680at2"/>
<dbReference type="Proteomes" id="UP000253094">
    <property type="component" value="Unassembled WGS sequence"/>
</dbReference>
<name>A0A367FPN3_9ACTN</name>
<dbReference type="InterPro" id="IPR016161">
    <property type="entry name" value="Ald_DH/histidinol_DH"/>
</dbReference>
<comment type="caution">
    <text evidence="5">The sequence shown here is derived from an EMBL/GenBank/DDBJ whole genome shotgun (WGS) entry which is preliminary data.</text>
</comment>
<evidence type="ECO:0000313" key="6">
    <source>
        <dbReference type="Proteomes" id="UP000253094"/>
    </source>
</evidence>
<evidence type="ECO:0000259" key="4">
    <source>
        <dbReference type="Pfam" id="PF00171"/>
    </source>
</evidence>
<dbReference type="SUPFAM" id="SSF53720">
    <property type="entry name" value="ALDH-like"/>
    <property type="match status" value="1"/>
</dbReference>
<dbReference type="FunFam" id="3.40.605.10:FF:000007">
    <property type="entry name" value="NAD/NADP-dependent betaine aldehyde dehydrogenase"/>
    <property type="match status" value="1"/>
</dbReference>
<keyword evidence="2" id="KW-0560">Oxidoreductase</keyword>
<evidence type="ECO:0000313" key="5">
    <source>
        <dbReference type="EMBL" id="RCG31667.1"/>
    </source>
</evidence>
<keyword evidence="6" id="KW-1185">Reference proteome</keyword>
<dbReference type="InterPro" id="IPR016162">
    <property type="entry name" value="Ald_DH_N"/>
</dbReference>
<dbReference type="PROSITE" id="PS00070">
    <property type="entry name" value="ALDEHYDE_DEHYDR_CYS"/>
    <property type="match status" value="1"/>
</dbReference>
<feature type="compositionally biased region" description="Basic and acidic residues" evidence="3">
    <location>
        <begin position="1"/>
        <end position="21"/>
    </location>
</feature>
<accession>A0A367FPN3</accession>
<comment type="similarity">
    <text evidence="1">Belongs to the aldehyde dehydrogenase family.</text>
</comment>
<reference evidence="5 6" key="1">
    <citation type="submission" date="2018-06" db="EMBL/GenBank/DDBJ databases">
        <title>Sphaerisporangium craniellae sp. nov., isolated from a marine sponge in the South China Sea.</title>
        <authorList>
            <person name="Li L."/>
        </authorList>
    </citation>
    <scope>NUCLEOTIDE SEQUENCE [LARGE SCALE GENOMIC DNA]</scope>
    <source>
        <strain evidence="5 6">CCTCC AA 208026</strain>
    </source>
</reference>
<dbReference type="AlphaFoldDB" id="A0A367FPN3"/>
<dbReference type="CDD" id="cd07078">
    <property type="entry name" value="ALDH"/>
    <property type="match status" value="1"/>
</dbReference>
<dbReference type="Gene3D" id="3.40.309.10">
    <property type="entry name" value="Aldehyde Dehydrogenase, Chain A, domain 2"/>
    <property type="match status" value="1"/>
</dbReference>
<dbReference type="RefSeq" id="WP_114028237.1">
    <property type="nucleotide sequence ID" value="NZ_QOIL01000004.1"/>
</dbReference>